<dbReference type="PROSITE" id="PS01209">
    <property type="entry name" value="LDLRA_1"/>
    <property type="match status" value="2"/>
</dbReference>
<feature type="disulfide bond" evidence="10">
    <location>
        <begin position="120"/>
        <end position="138"/>
    </location>
</feature>
<dbReference type="InterPro" id="IPR051221">
    <property type="entry name" value="LDLR-related"/>
</dbReference>
<keyword evidence="4" id="KW-0677">Repeat</keyword>
<dbReference type="Ensembl" id="ENSNPET00000012803.1">
    <property type="protein sequence ID" value="ENSNPEP00000012494.1"/>
    <property type="gene ID" value="ENSNPEG00000009336.1"/>
</dbReference>
<feature type="disulfide bond" evidence="10">
    <location>
        <begin position="132"/>
        <end position="147"/>
    </location>
</feature>
<feature type="disulfide bond" evidence="10">
    <location>
        <begin position="152"/>
        <end position="164"/>
    </location>
</feature>
<comment type="caution">
    <text evidence="10">Lacks conserved residue(s) required for the propagation of feature annotation.</text>
</comment>
<keyword evidence="5" id="KW-1133">Transmembrane helix</keyword>
<evidence type="ECO:0000256" key="5">
    <source>
        <dbReference type="ARBA" id="ARBA00022989"/>
    </source>
</evidence>
<proteinExistence type="predicted"/>
<evidence type="ECO:0000256" key="7">
    <source>
        <dbReference type="ARBA" id="ARBA00023157"/>
    </source>
</evidence>
<keyword evidence="7 10" id="KW-1015">Disulfide bond</keyword>
<dbReference type="Proteomes" id="UP000694420">
    <property type="component" value="Unplaced"/>
</dbReference>
<keyword evidence="13" id="KW-1185">Reference proteome</keyword>
<dbReference type="GO" id="GO:0043235">
    <property type="term" value="C:receptor complex"/>
    <property type="evidence" value="ECO:0007669"/>
    <property type="project" value="TreeGrafter"/>
</dbReference>
<dbReference type="GO" id="GO:0006898">
    <property type="term" value="P:receptor-mediated endocytosis"/>
    <property type="evidence" value="ECO:0007669"/>
    <property type="project" value="TreeGrafter"/>
</dbReference>
<evidence type="ECO:0000256" key="6">
    <source>
        <dbReference type="ARBA" id="ARBA00023136"/>
    </source>
</evidence>
<dbReference type="PANTHER" id="PTHR22722:SF14">
    <property type="entry name" value="MEGALIN, ISOFORM A"/>
    <property type="match status" value="1"/>
</dbReference>
<dbReference type="PROSITE" id="PS50068">
    <property type="entry name" value="LDLRA_2"/>
    <property type="match status" value="5"/>
</dbReference>
<evidence type="ECO:0000256" key="10">
    <source>
        <dbReference type="PROSITE-ProRule" id="PRU00124"/>
    </source>
</evidence>
<dbReference type="GO" id="GO:0042562">
    <property type="term" value="F:hormone binding"/>
    <property type="evidence" value="ECO:0007669"/>
    <property type="project" value="TreeGrafter"/>
</dbReference>
<dbReference type="Gene3D" id="4.10.400.10">
    <property type="entry name" value="Low-density Lipoprotein Receptor"/>
    <property type="match status" value="5"/>
</dbReference>
<feature type="disulfide bond" evidence="10">
    <location>
        <begin position="234"/>
        <end position="246"/>
    </location>
</feature>
<evidence type="ECO:0000256" key="3">
    <source>
        <dbReference type="ARBA" id="ARBA00022729"/>
    </source>
</evidence>
<evidence type="ECO:0000256" key="4">
    <source>
        <dbReference type="ARBA" id="ARBA00022737"/>
    </source>
</evidence>
<dbReference type="PRINTS" id="PR00261">
    <property type="entry name" value="LDLRECEPTOR"/>
</dbReference>
<keyword evidence="9" id="KW-0325">Glycoprotein</keyword>
<keyword evidence="3" id="KW-0732">Signal</keyword>
<feature type="disulfide bond" evidence="10">
    <location>
        <begin position="241"/>
        <end position="259"/>
    </location>
</feature>
<feature type="region of interest" description="Disordered" evidence="11">
    <location>
        <begin position="1"/>
        <end position="43"/>
    </location>
</feature>
<dbReference type="SMART" id="SM00192">
    <property type="entry name" value="LDLa"/>
    <property type="match status" value="5"/>
</dbReference>
<dbReference type="FunFam" id="4.10.400.10:FF:000002">
    <property type="entry name" value="Low-density lipoprotein receptor-related protein 1"/>
    <property type="match status" value="1"/>
</dbReference>
<sequence>PGLAQPEPLRCASPAGSTVGRGGTRGAGRSNGVQGGGMGWRWHGGVQGDGHEGTCAGGRWHCDSPSEPCAAERRCGTDEFTCRSDGRCVPGAWVCDNEDDCGDGSDELCAPRCAPQQYRCASGQCVSWGARCDGADDCLDGSDEAGCPAAACAPGRFRCAGGRCIAPELVCDGELDCGFADDSDEAGECSWGCSVCPAPTAPASAVLCCVTVSWTAGTAGMRARSAAQHPAAPCGRDEFPCASGGCQPRGWVCDGEADCADGSDETRCGRPCPLQHLPCAQGAQCVPYDHLCDGVPHCRDGSDESAERCGERPPRRSQRREPQGAAGAPLTLPWRRLHAHPAVPGTLCVQRAPVRERVARVQRRPRLSPGRGRAGLR</sequence>
<evidence type="ECO:0000256" key="2">
    <source>
        <dbReference type="ARBA" id="ARBA00022692"/>
    </source>
</evidence>
<dbReference type="InterPro" id="IPR002172">
    <property type="entry name" value="LDrepeatLR_classA_rpt"/>
</dbReference>
<feature type="disulfide bond" evidence="10">
    <location>
        <begin position="159"/>
        <end position="177"/>
    </location>
</feature>
<evidence type="ECO:0000256" key="1">
    <source>
        <dbReference type="ARBA" id="ARBA00004167"/>
    </source>
</evidence>
<comment type="subcellular location">
    <subcellularLocation>
        <location evidence="1">Membrane</location>
        <topology evidence="1">Single-pass membrane protein</topology>
    </subcellularLocation>
</comment>
<dbReference type="InterPro" id="IPR023415">
    <property type="entry name" value="LDLR_class-A_CS"/>
</dbReference>
<evidence type="ECO:0000256" key="11">
    <source>
        <dbReference type="SAM" id="MobiDB-lite"/>
    </source>
</evidence>
<accession>A0A8C6ZA62</accession>
<dbReference type="Pfam" id="PF00057">
    <property type="entry name" value="Ldl_recept_a"/>
    <property type="match status" value="5"/>
</dbReference>
<keyword evidence="2" id="KW-0812">Transmembrane</keyword>
<dbReference type="FunFam" id="4.10.400.10:FF:000034">
    <property type="entry name" value="Low-density lipoprotein receptor-related protein 2"/>
    <property type="match status" value="1"/>
</dbReference>
<feature type="disulfide bond" evidence="10">
    <location>
        <begin position="253"/>
        <end position="268"/>
    </location>
</feature>
<dbReference type="PANTHER" id="PTHR22722">
    <property type="entry name" value="LOW-DENSITY LIPOPROTEIN RECEPTOR-RELATED PROTEIN 2-RELATED"/>
    <property type="match status" value="1"/>
</dbReference>
<organism evidence="12 13">
    <name type="scientific">Nothoprocta perdicaria</name>
    <name type="common">Chilean tinamou</name>
    <name type="synonym">Crypturus perdicarius</name>
    <dbReference type="NCBI Taxonomy" id="30464"/>
    <lineage>
        <taxon>Eukaryota</taxon>
        <taxon>Metazoa</taxon>
        <taxon>Chordata</taxon>
        <taxon>Craniata</taxon>
        <taxon>Vertebrata</taxon>
        <taxon>Euteleostomi</taxon>
        <taxon>Archelosauria</taxon>
        <taxon>Archosauria</taxon>
        <taxon>Dinosauria</taxon>
        <taxon>Saurischia</taxon>
        <taxon>Theropoda</taxon>
        <taxon>Coelurosauria</taxon>
        <taxon>Aves</taxon>
        <taxon>Palaeognathae</taxon>
        <taxon>Tinamiformes</taxon>
        <taxon>Tinamidae</taxon>
        <taxon>Nothoprocta</taxon>
    </lineage>
</organism>
<evidence type="ECO:0000313" key="12">
    <source>
        <dbReference type="Ensembl" id="ENSNPEP00000012494.1"/>
    </source>
</evidence>
<protein>
    <submittedName>
        <fullName evidence="12">Uncharacterized protein</fullName>
    </submittedName>
</protein>
<dbReference type="CDD" id="cd00112">
    <property type="entry name" value="LDLa"/>
    <property type="match status" value="5"/>
</dbReference>
<feature type="disulfide bond" evidence="10">
    <location>
        <begin position="113"/>
        <end position="125"/>
    </location>
</feature>
<evidence type="ECO:0000256" key="9">
    <source>
        <dbReference type="ARBA" id="ARBA00023180"/>
    </source>
</evidence>
<dbReference type="SUPFAM" id="SSF57424">
    <property type="entry name" value="LDL receptor-like module"/>
    <property type="match status" value="5"/>
</dbReference>
<keyword evidence="8" id="KW-0675">Receptor</keyword>
<dbReference type="AlphaFoldDB" id="A0A8C6ZA62"/>
<evidence type="ECO:0000256" key="8">
    <source>
        <dbReference type="ARBA" id="ARBA00023170"/>
    </source>
</evidence>
<dbReference type="GO" id="GO:0016324">
    <property type="term" value="C:apical plasma membrane"/>
    <property type="evidence" value="ECO:0007669"/>
    <property type="project" value="TreeGrafter"/>
</dbReference>
<name>A0A8C6ZA62_NOTPE</name>
<keyword evidence="6" id="KW-0472">Membrane</keyword>
<feature type="region of interest" description="Disordered" evidence="11">
    <location>
        <begin position="300"/>
        <end position="332"/>
    </location>
</feature>
<dbReference type="InterPro" id="IPR036055">
    <property type="entry name" value="LDL_receptor-like_sf"/>
</dbReference>
<evidence type="ECO:0000313" key="13">
    <source>
        <dbReference type="Proteomes" id="UP000694420"/>
    </source>
</evidence>
<feature type="compositionally biased region" description="Basic and acidic residues" evidence="11">
    <location>
        <begin position="300"/>
        <end position="322"/>
    </location>
</feature>
<reference evidence="12" key="1">
    <citation type="submission" date="2025-08" db="UniProtKB">
        <authorList>
            <consortium name="Ensembl"/>
        </authorList>
    </citation>
    <scope>IDENTIFICATION</scope>
</reference>
<reference evidence="12" key="2">
    <citation type="submission" date="2025-09" db="UniProtKB">
        <authorList>
            <consortium name="Ensembl"/>
        </authorList>
    </citation>
    <scope>IDENTIFICATION</scope>
</reference>